<dbReference type="Proteomes" id="UP000610124">
    <property type="component" value="Unassembled WGS sequence"/>
</dbReference>
<evidence type="ECO:0000313" key="3">
    <source>
        <dbReference type="Proteomes" id="UP000610124"/>
    </source>
</evidence>
<organism evidence="2 3">
    <name type="scientific">Kitasatospora aureofaciens</name>
    <name type="common">Streptomyces aureofaciens</name>
    <dbReference type="NCBI Taxonomy" id="1894"/>
    <lineage>
        <taxon>Bacteria</taxon>
        <taxon>Bacillati</taxon>
        <taxon>Actinomycetota</taxon>
        <taxon>Actinomycetes</taxon>
        <taxon>Kitasatosporales</taxon>
        <taxon>Streptomycetaceae</taxon>
        <taxon>Kitasatospora</taxon>
    </lineage>
</organism>
<gene>
    <name evidence="2" type="ORF">GCM10010502_74030</name>
</gene>
<reference evidence="2" key="1">
    <citation type="journal article" date="2014" name="Int. J. Syst. Evol. Microbiol.">
        <title>Complete genome sequence of Corynebacterium casei LMG S-19264T (=DSM 44701T), isolated from a smear-ripened cheese.</title>
        <authorList>
            <consortium name="US DOE Joint Genome Institute (JGI-PGF)"/>
            <person name="Walter F."/>
            <person name="Albersmeier A."/>
            <person name="Kalinowski J."/>
            <person name="Ruckert C."/>
        </authorList>
    </citation>
    <scope>NUCLEOTIDE SEQUENCE</scope>
    <source>
        <strain evidence="2">JCM 4434</strain>
    </source>
</reference>
<dbReference type="NCBIfam" id="NF041216">
    <property type="entry name" value="CU044_2847_fam"/>
    <property type="match status" value="1"/>
</dbReference>
<dbReference type="Pfam" id="PF19493">
    <property type="entry name" value="Trypco1"/>
    <property type="match status" value="1"/>
</dbReference>
<protein>
    <recommendedName>
        <fullName evidence="1">Trypsin-co-occurring domain-containing protein</fullName>
    </recommendedName>
</protein>
<sequence>MGPATPSPVLGRAGPFLAVKGACEGVGGWRGVAGLPLPEAPLLLKSLFSPPSWLETVSDCRIAGWLTFRHRRPAVLLSQLPVGGGAGRASCTAGAQQRGAAAVSFMALPAGCDSCEGVDVKYLVELPVEGEAGLGQLVRVEVEPAGEGLIQVSRPGQVAARAARSLGEMLAGIRPVAESFVEGLGGMAQAPEEISLEFGLSMSAEADLVISTTTAQANFKVSLTWRPPSAEAGRTP</sequence>
<dbReference type="AlphaFoldDB" id="A0A8H9HZW1"/>
<accession>A0A8H9HZW1</accession>
<evidence type="ECO:0000259" key="1">
    <source>
        <dbReference type="Pfam" id="PF19493"/>
    </source>
</evidence>
<reference evidence="2" key="2">
    <citation type="submission" date="2020-09" db="EMBL/GenBank/DDBJ databases">
        <authorList>
            <person name="Sun Q."/>
            <person name="Ohkuma M."/>
        </authorList>
    </citation>
    <scope>NUCLEOTIDE SEQUENCE</scope>
    <source>
        <strain evidence="2">JCM 4434</strain>
    </source>
</reference>
<dbReference type="InterPro" id="IPR045794">
    <property type="entry name" value="Trypco1"/>
</dbReference>
<comment type="caution">
    <text evidence="2">The sequence shown here is derived from an EMBL/GenBank/DDBJ whole genome shotgun (WGS) entry which is preliminary data.</text>
</comment>
<proteinExistence type="predicted"/>
<feature type="domain" description="Trypsin-co-occurring" evidence="1">
    <location>
        <begin position="135"/>
        <end position="226"/>
    </location>
</feature>
<dbReference type="EMBL" id="BMUB01000051">
    <property type="protein sequence ID" value="GGV08229.1"/>
    <property type="molecule type" value="Genomic_DNA"/>
</dbReference>
<name>A0A8H9HZW1_KITAU</name>
<evidence type="ECO:0000313" key="2">
    <source>
        <dbReference type="EMBL" id="GGV08229.1"/>
    </source>
</evidence>